<dbReference type="SUPFAM" id="SSF56645">
    <property type="entry name" value="Acyl-CoA dehydrogenase NM domain-like"/>
    <property type="match status" value="1"/>
</dbReference>
<evidence type="ECO:0000259" key="2">
    <source>
        <dbReference type="Pfam" id="PF02771"/>
    </source>
</evidence>
<evidence type="ECO:0000259" key="3">
    <source>
        <dbReference type="Pfam" id="PF08028"/>
    </source>
</evidence>
<dbReference type="EMBL" id="CABWKZ010000015">
    <property type="protein sequence ID" value="VXA55594.1"/>
    <property type="molecule type" value="Genomic_DNA"/>
</dbReference>
<dbReference type="Proteomes" id="UP000430404">
    <property type="component" value="Unassembled WGS sequence"/>
</dbReference>
<reference evidence="4 5" key="1">
    <citation type="submission" date="2019-10" db="EMBL/GenBank/DDBJ databases">
        <authorList>
            <person name="Karimi E."/>
        </authorList>
    </citation>
    <scope>NUCLEOTIDE SEQUENCE [LARGE SCALE GENOMIC DNA]</scope>
    <source>
        <strain evidence="4">Acinetobacter sp. 8BE</strain>
    </source>
</reference>
<dbReference type="PANTHER" id="PTHR43884:SF12">
    <property type="entry name" value="ISOVALERYL-COA DEHYDROGENASE, MITOCHONDRIAL-RELATED"/>
    <property type="match status" value="1"/>
</dbReference>
<organism evidence="4 5">
    <name type="scientific">Acinetobacter proteolyticus</name>
    <dbReference type="NCBI Taxonomy" id="1776741"/>
    <lineage>
        <taxon>Bacteria</taxon>
        <taxon>Pseudomonadati</taxon>
        <taxon>Pseudomonadota</taxon>
        <taxon>Gammaproteobacteria</taxon>
        <taxon>Moraxellales</taxon>
        <taxon>Moraxellaceae</taxon>
        <taxon>Acinetobacter</taxon>
    </lineage>
</organism>
<dbReference type="Pfam" id="PF08028">
    <property type="entry name" value="Acyl-CoA_dh_2"/>
    <property type="match status" value="1"/>
</dbReference>
<gene>
    <name evidence="4" type="ORF">ACI8B_220051</name>
</gene>
<dbReference type="InterPro" id="IPR037069">
    <property type="entry name" value="AcylCoA_DH/ox_N_sf"/>
</dbReference>
<evidence type="ECO:0000313" key="5">
    <source>
        <dbReference type="Proteomes" id="UP000430404"/>
    </source>
</evidence>
<dbReference type="Gene3D" id="1.20.140.10">
    <property type="entry name" value="Butyryl-CoA Dehydrogenase, subunit A, domain 3"/>
    <property type="match status" value="1"/>
</dbReference>
<dbReference type="Pfam" id="PF02771">
    <property type="entry name" value="Acyl-CoA_dh_N"/>
    <property type="match status" value="1"/>
</dbReference>
<protein>
    <submittedName>
        <fullName evidence="4">Acyl-CoA dehydrogenase</fullName>
    </submittedName>
</protein>
<proteinExistence type="predicted"/>
<dbReference type="PANTHER" id="PTHR43884">
    <property type="entry name" value="ACYL-COA DEHYDROGENASE"/>
    <property type="match status" value="1"/>
</dbReference>
<dbReference type="AlphaFoldDB" id="A0A653K6I0"/>
<dbReference type="InterPro" id="IPR036250">
    <property type="entry name" value="AcylCo_DH-like_C"/>
</dbReference>
<evidence type="ECO:0000256" key="1">
    <source>
        <dbReference type="ARBA" id="ARBA00023002"/>
    </source>
</evidence>
<dbReference type="InterPro" id="IPR013107">
    <property type="entry name" value="Acyl-CoA_DH_C"/>
</dbReference>
<keyword evidence="1" id="KW-0560">Oxidoreductase</keyword>
<dbReference type="InterPro" id="IPR046373">
    <property type="entry name" value="Acyl-CoA_Oxase/DH_mid-dom_sf"/>
</dbReference>
<name>A0A653K6I0_9GAMM</name>
<dbReference type="SUPFAM" id="SSF47203">
    <property type="entry name" value="Acyl-CoA dehydrogenase C-terminal domain-like"/>
    <property type="match status" value="1"/>
</dbReference>
<feature type="domain" description="Acyl-CoA dehydrogenase C-terminal" evidence="3">
    <location>
        <begin position="238"/>
        <end position="366"/>
    </location>
</feature>
<accession>A0A653K6I0</accession>
<dbReference type="InterPro" id="IPR013786">
    <property type="entry name" value="AcylCoA_DH/ox_N"/>
</dbReference>
<dbReference type="Gene3D" id="1.10.540.10">
    <property type="entry name" value="Acyl-CoA dehydrogenase/oxidase, N-terminal domain"/>
    <property type="match status" value="1"/>
</dbReference>
<evidence type="ECO:0000313" key="4">
    <source>
        <dbReference type="EMBL" id="VXA55594.1"/>
    </source>
</evidence>
<dbReference type="RefSeq" id="WP_159725188.1">
    <property type="nucleotide sequence ID" value="NZ_LR732744.1"/>
</dbReference>
<feature type="domain" description="Acyl-CoA dehydrogenase/oxidase N-terminal" evidence="2">
    <location>
        <begin position="32"/>
        <end position="93"/>
    </location>
</feature>
<dbReference type="GO" id="GO:0050660">
    <property type="term" value="F:flavin adenine dinucleotide binding"/>
    <property type="evidence" value="ECO:0007669"/>
    <property type="project" value="InterPro"/>
</dbReference>
<dbReference type="InterPro" id="IPR009100">
    <property type="entry name" value="AcylCoA_DH/oxidase_NM_dom_sf"/>
</dbReference>
<dbReference type="PIRSF" id="PIRSF016578">
    <property type="entry name" value="HsaA"/>
    <property type="match status" value="1"/>
</dbReference>
<sequence>MNHLATKEFVMDSNTTQLDTLCQEIRERACSGEFDNQAYVSQDIIEKLKQIGVYRALVPKRFGGNEWSPKQFCELIEQLSKADGSVGWVASFGMSPAYLGSLPEATLAQLYKDSPDIVFAGGIFPPQPAEITDDGVVVSGRWKFSSGCMGADIVGVGISPQKDNEAQGLPRMAVMPANKAQIDMTWDTVGLKGTGSHDLVVKDVLVAKEWTFVRGEPSKLPEPFFKYPSLSLATQVLTVVGIGVAAAAIEEFQKLAPGKSSITGGAEIASRPVTQYEFAQVEAEFKAARVWFYDTMQIVWNEVLAGRTPSAEQISDMRLSCTHVARVCARVTRKIQMLAGMTAIYTHNPFSRFVNDTNVVTQHAFMGDATLQNAGLVSFGMKPAPGYL</sequence>
<dbReference type="GO" id="GO:0003995">
    <property type="term" value="F:acyl-CoA dehydrogenase activity"/>
    <property type="evidence" value="ECO:0007669"/>
    <property type="project" value="TreeGrafter"/>
</dbReference>
<dbReference type="Gene3D" id="2.40.110.10">
    <property type="entry name" value="Butyryl-CoA Dehydrogenase, subunit A, domain 2"/>
    <property type="match status" value="1"/>
</dbReference>